<keyword evidence="2" id="KW-1185">Reference proteome</keyword>
<dbReference type="Proteomes" id="UP000764045">
    <property type="component" value="Unassembled WGS sequence"/>
</dbReference>
<name>A0A938WP91_9BACT</name>
<accession>A0A938WP91</accession>
<reference evidence="1 2" key="1">
    <citation type="journal article" date="2021" name="Sci. Rep.">
        <title>The distribution of antibiotic resistance genes in chicken gut microbiota commensals.</title>
        <authorList>
            <person name="Juricova H."/>
            <person name="Matiasovicova J."/>
            <person name="Kubasova T."/>
            <person name="Cejkova D."/>
            <person name="Rychlik I."/>
        </authorList>
    </citation>
    <scope>NUCLEOTIDE SEQUENCE [LARGE SCALE GENOMIC DNA]</scope>
    <source>
        <strain evidence="1 2">An819</strain>
    </source>
</reference>
<comment type="caution">
    <text evidence="1">The sequence shown here is derived from an EMBL/GenBank/DDBJ whole genome shotgun (WGS) entry which is preliminary data.</text>
</comment>
<gene>
    <name evidence="1" type="ORF">H6B30_12860</name>
</gene>
<dbReference type="EMBL" id="JACJJL010000025">
    <property type="protein sequence ID" value="MBM6662632.1"/>
    <property type="molecule type" value="Genomic_DNA"/>
</dbReference>
<dbReference type="PROSITE" id="PS51257">
    <property type="entry name" value="PROKAR_LIPOPROTEIN"/>
    <property type="match status" value="1"/>
</dbReference>
<proteinExistence type="predicted"/>
<organism evidence="1 2">
    <name type="scientific">Marseilla massiliensis</name>
    <dbReference type="NCBI Taxonomy" id="1841864"/>
    <lineage>
        <taxon>Bacteria</taxon>
        <taxon>Pseudomonadati</taxon>
        <taxon>Bacteroidota</taxon>
        <taxon>Bacteroidia</taxon>
        <taxon>Bacteroidales</taxon>
        <taxon>Prevotellaceae</taxon>
        <taxon>Marseilla</taxon>
    </lineage>
</organism>
<evidence type="ECO:0000313" key="2">
    <source>
        <dbReference type="Proteomes" id="UP000764045"/>
    </source>
</evidence>
<dbReference type="RefSeq" id="WP_205111237.1">
    <property type="nucleotide sequence ID" value="NZ_CAWUJD010000001.1"/>
</dbReference>
<evidence type="ECO:0000313" key="1">
    <source>
        <dbReference type="EMBL" id="MBM6662632.1"/>
    </source>
</evidence>
<sequence>MKKTILFAAAFAGVLCSCSQDDVETSGSLDSAGLEPIKIGVSSHGSVATRGTGTVGGVEGDNDWAGQSFRLYMFNKGTVVPATESDGHTAIYENYDFRAPGSGESGVATAFDQSVKYYPTSGSFDFVAYRIDDATGTPAVPTAVGSDPANPDSIVIGVKIDGTQDIMSAVAVPSDEELALLSSYPDRYYSSYSAHRGVNPNLLFRHLLTRLNFQIIGGNEASCVKAGEAAGQETCVRVTKIEVLSKSAGSLTIAKAGGDRTSAGSLQFDSEVDTLVLMQRPEGASDNVDLEPMDVVMPTWNSISNSGNEVQAGDAMLVAPDRSYEVKITLRQRVQTGVDGSDRPVMEDKELIVKDVISLSSSSSAAGFLAGNSYNVKIVVYGLEKVNVNATLTPWTEGEDIYLDPIDGAASLAAQGE</sequence>
<dbReference type="CDD" id="cd13120">
    <property type="entry name" value="BF2867_like_N"/>
    <property type="match status" value="1"/>
</dbReference>
<dbReference type="AlphaFoldDB" id="A0A938WP91"/>
<protein>
    <submittedName>
        <fullName evidence="1">Fimbrillin family protein</fullName>
    </submittedName>
</protein>